<dbReference type="SMART" id="SM00358">
    <property type="entry name" value="DSRM"/>
    <property type="match status" value="1"/>
</dbReference>
<dbReference type="InterPro" id="IPR018517">
    <property type="entry name" value="tRNA_hU_synthase_CS"/>
</dbReference>
<dbReference type="InterPro" id="IPR044463">
    <property type="entry name" value="DUS2_DSRM"/>
</dbReference>
<dbReference type="STRING" id="7375.A0A0L0C4V7"/>
<keyword evidence="6" id="KW-0819">tRNA processing</keyword>
<gene>
    <name evidence="12" type="ORF">FF38_08628</name>
</gene>
<keyword evidence="9" id="KW-0072">Autophagy</keyword>
<dbReference type="GO" id="GO:0017150">
    <property type="term" value="F:tRNA dihydrouridine synthase activity"/>
    <property type="evidence" value="ECO:0007669"/>
    <property type="project" value="InterPro"/>
</dbReference>
<dbReference type="Pfam" id="PF01207">
    <property type="entry name" value="Dus"/>
    <property type="match status" value="1"/>
</dbReference>
<dbReference type="SMART" id="SM01175">
    <property type="entry name" value="DUF4206"/>
    <property type="match status" value="1"/>
</dbReference>
<name>A0A0L0C4V7_LUCCU</name>
<reference evidence="12 13" key="1">
    <citation type="journal article" date="2015" name="Nat. Commun.">
        <title>Lucilia cuprina genome unlocks parasitic fly biology to underpin future interventions.</title>
        <authorList>
            <person name="Anstead C.A."/>
            <person name="Korhonen P.K."/>
            <person name="Young N.D."/>
            <person name="Hall R.S."/>
            <person name="Jex A.R."/>
            <person name="Murali S.C."/>
            <person name="Hughes D.S."/>
            <person name="Lee S.F."/>
            <person name="Perry T."/>
            <person name="Stroehlein A.J."/>
            <person name="Ansell B.R."/>
            <person name="Breugelmans B."/>
            <person name="Hofmann A."/>
            <person name="Qu J."/>
            <person name="Dugan S."/>
            <person name="Lee S.L."/>
            <person name="Chao H."/>
            <person name="Dinh H."/>
            <person name="Han Y."/>
            <person name="Doddapaneni H.V."/>
            <person name="Worley K.C."/>
            <person name="Muzny D.M."/>
            <person name="Ioannidis P."/>
            <person name="Waterhouse R.M."/>
            <person name="Zdobnov E.M."/>
            <person name="James P.J."/>
            <person name="Bagnall N.H."/>
            <person name="Kotze A.C."/>
            <person name="Gibbs R.A."/>
            <person name="Richards S."/>
            <person name="Batterham P."/>
            <person name="Gasser R.B."/>
        </authorList>
    </citation>
    <scope>NUCLEOTIDE SEQUENCE [LARGE SCALE GENOMIC DNA]</scope>
    <source>
        <strain evidence="12 13">LS</strain>
        <tissue evidence="12">Full body</tissue>
    </source>
</reference>
<evidence type="ECO:0000256" key="7">
    <source>
        <dbReference type="ARBA" id="ARBA00022753"/>
    </source>
</evidence>
<dbReference type="SUPFAM" id="SSF54768">
    <property type="entry name" value="dsRNA-binding domain-like"/>
    <property type="match status" value="1"/>
</dbReference>
<evidence type="ECO:0000256" key="1">
    <source>
        <dbReference type="ARBA" id="ARBA00001917"/>
    </source>
</evidence>
<dbReference type="SUPFAM" id="SSF51395">
    <property type="entry name" value="FMN-linked oxidoreductases"/>
    <property type="match status" value="1"/>
</dbReference>
<keyword evidence="8" id="KW-0560">Oxidoreductase</keyword>
<accession>A0A0L0C4V7</accession>
<evidence type="ECO:0000256" key="4">
    <source>
        <dbReference type="ARBA" id="ARBA00022630"/>
    </source>
</evidence>
<dbReference type="SUPFAM" id="SSF140741">
    <property type="entry name" value="RUN domain-like"/>
    <property type="match status" value="1"/>
</dbReference>
<dbReference type="Gene3D" id="1.20.58.900">
    <property type="match status" value="1"/>
</dbReference>
<evidence type="ECO:0000313" key="13">
    <source>
        <dbReference type="Proteomes" id="UP000037069"/>
    </source>
</evidence>
<proteinExistence type="predicted"/>
<feature type="compositionally biased region" description="Polar residues" evidence="10">
    <location>
        <begin position="375"/>
        <end position="391"/>
    </location>
</feature>
<dbReference type="Gene3D" id="3.20.20.70">
    <property type="entry name" value="Aldolase class I"/>
    <property type="match status" value="1"/>
</dbReference>
<dbReference type="PROSITE" id="PS50826">
    <property type="entry name" value="RUN"/>
    <property type="match status" value="1"/>
</dbReference>
<evidence type="ECO:0000256" key="6">
    <source>
        <dbReference type="ARBA" id="ARBA00022694"/>
    </source>
</evidence>
<keyword evidence="3" id="KW-0597">Phosphoprotein</keyword>
<evidence type="ECO:0000256" key="10">
    <source>
        <dbReference type="SAM" id="MobiDB-lite"/>
    </source>
</evidence>
<evidence type="ECO:0000259" key="11">
    <source>
        <dbReference type="PROSITE" id="PS50826"/>
    </source>
</evidence>
<keyword evidence="4" id="KW-0285">Flavoprotein</keyword>
<evidence type="ECO:0000256" key="2">
    <source>
        <dbReference type="ARBA" id="ARBA00004603"/>
    </source>
</evidence>
<dbReference type="Gene3D" id="3.30.160.20">
    <property type="match status" value="1"/>
</dbReference>
<organism evidence="12 13">
    <name type="scientific">Lucilia cuprina</name>
    <name type="common">Green bottle fly</name>
    <name type="synonym">Australian sheep blowfly</name>
    <dbReference type="NCBI Taxonomy" id="7375"/>
    <lineage>
        <taxon>Eukaryota</taxon>
        <taxon>Metazoa</taxon>
        <taxon>Ecdysozoa</taxon>
        <taxon>Arthropoda</taxon>
        <taxon>Hexapoda</taxon>
        <taxon>Insecta</taxon>
        <taxon>Pterygota</taxon>
        <taxon>Neoptera</taxon>
        <taxon>Endopterygota</taxon>
        <taxon>Diptera</taxon>
        <taxon>Brachycera</taxon>
        <taxon>Muscomorpha</taxon>
        <taxon>Oestroidea</taxon>
        <taxon>Calliphoridae</taxon>
        <taxon>Luciliinae</taxon>
        <taxon>Lucilia</taxon>
    </lineage>
</organism>
<dbReference type="Pfam" id="PF21054">
    <property type="entry name" value="RUBC_PIKBD"/>
    <property type="match status" value="2"/>
</dbReference>
<evidence type="ECO:0000256" key="9">
    <source>
        <dbReference type="ARBA" id="ARBA00023006"/>
    </source>
</evidence>
<dbReference type="Pfam" id="PF00035">
    <property type="entry name" value="dsrm"/>
    <property type="match status" value="1"/>
</dbReference>
<dbReference type="Proteomes" id="UP000037069">
    <property type="component" value="Unassembled WGS sequence"/>
</dbReference>
<evidence type="ECO:0000256" key="8">
    <source>
        <dbReference type="ARBA" id="ARBA00023002"/>
    </source>
</evidence>
<dbReference type="GO" id="GO:0050660">
    <property type="term" value="F:flavin adenine dinucleotide binding"/>
    <property type="evidence" value="ECO:0007669"/>
    <property type="project" value="InterPro"/>
</dbReference>
<dbReference type="InterPro" id="IPR013785">
    <property type="entry name" value="Aldolase_TIM"/>
</dbReference>
<dbReference type="InterPro" id="IPR025258">
    <property type="entry name" value="RH_dom"/>
</dbReference>
<keyword evidence="5" id="KW-0288">FMN</keyword>
<keyword evidence="13" id="KW-1185">Reference proteome</keyword>
<dbReference type="InterPro" id="IPR052582">
    <property type="entry name" value="tRNA-DUS-like"/>
</dbReference>
<feature type="region of interest" description="Disordered" evidence="10">
    <location>
        <begin position="314"/>
        <end position="399"/>
    </location>
</feature>
<dbReference type="EMBL" id="JRES01000984">
    <property type="protein sequence ID" value="KNC26479.1"/>
    <property type="molecule type" value="Genomic_DNA"/>
</dbReference>
<dbReference type="CDD" id="cd19871">
    <property type="entry name" value="DSRM_DUS2L"/>
    <property type="match status" value="1"/>
</dbReference>
<comment type="subcellular location">
    <subcellularLocation>
        <location evidence="2">Late endosome</location>
    </subcellularLocation>
</comment>
<dbReference type="InterPro" id="IPR014720">
    <property type="entry name" value="dsRBD_dom"/>
</dbReference>
<evidence type="ECO:0000256" key="5">
    <source>
        <dbReference type="ARBA" id="ARBA00022643"/>
    </source>
</evidence>
<dbReference type="GO" id="GO:0005770">
    <property type="term" value="C:late endosome"/>
    <property type="evidence" value="ECO:0007669"/>
    <property type="project" value="UniProtKB-SubCell"/>
</dbReference>
<dbReference type="InterPro" id="IPR037213">
    <property type="entry name" value="Run_dom_sf"/>
</dbReference>
<protein>
    <recommendedName>
        <fullName evidence="11">RUN domain-containing protein</fullName>
    </recommendedName>
</protein>
<feature type="domain" description="RUN" evidence="11">
    <location>
        <begin position="38"/>
        <end position="245"/>
    </location>
</feature>
<dbReference type="InterPro" id="IPR004012">
    <property type="entry name" value="Run_dom"/>
</dbReference>
<dbReference type="GO" id="GO:0006914">
    <property type="term" value="P:autophagy"/>
    <property type="evidence" value="ECO:0007669"/>
    <property type="project" value="UniProtKB-KW"/>
</dbReference>
<dbReference type="Pfam" id="PF13901">
    <property type="entry name" value="RH_dom"/>
    <property type="match status" value="1"/>
</dbReference>
<dbReference type="GO" id="GO:0010468">
    <property type="term" value="P:regulation of gene expression"/>
    <property type="evidence" value="ECO:0007669"/>
    <property type="project" value="UniProtKB-ARBA"/>
</dbReference>
<dbReference type="OrthoDB" id="10067503at2759"/>
<evidence type="ECO:0000256" key="3">
    <source>
        <dbReference type="ARBA" id="ARBA00022553"/>
    </source>
</evidence>
<feature type="compositionally biased region" description="Polar residues" evidence="10">
    <location>
        <begin position="342"/>
        <end position="367"/>
    </location>
</feature>
<feature type="region of interest" description="Disordered" evidence="10">
    <location>
        <begin position="274"/>
        <end position="293"/>
    </location>
</feature>
<feature type="compositionally biased region" description="Polar residues" evidence="10">
    <location>
        <begin position="279"/>
        <end position="293"/>
    </location>
</feature>
<dbReference type="PANTHER" id="PTHR45936:SF1">
    <property type="entry name" value="TRNA-DIHYDROURIDINE(20) SYNTHASE [NAD(P)+]-LIKE"/>
    <property type="match status" value="1"/>
</dbReference>
<comment type="caution">
    <text evidence="12">The sequence shown here is derived from an EMBL/GenBank/DDBJ whole genome shotgun (WGS) entry which is preliminary data.</text>
</comment>
<evidence type="ECO:0000313" key="12">
    <source>
        <dbReference type="EMBL" id="KNC26479.1"/>
    </source>
</evidence>
<dbReference type="PROSITE" id="PS01136">
    <property type="entry name" value="UPF0034"/>
    <property type="match status" value="1"/>
</dbReference>
<dbReference type="InterPro" id="IPR048569">
    <property type="entry name" value="RUBC_PIKBD"/>
</dbReference>
<dbReference type="CDD" id="cd02801">
    <property type="entry name" value="DUS_like_FMN"/>
    <property type="match status" value="1"/>
</dbReference>
<keyword evidence="7" id="KW-0967">Endosome</keyword>
<comment type="cofactor">
    <cofactor evidence="1">
        <name>FMN</name>
        <dbReference type="ChEBI" id="CHEBI:58210"/>
    </cofactor>
</comment>
<dbReference type="CDD" id="cd17686">
    <property type="entry name" value="RUN_RUBCN"/>
    <property type="match status" value="1"/>
</dbReference>
<dbReference type="PANTHER" id="PTHR45936">
    <property type="entry name" value="TRNA-DIHYDROURIDINE(20) SYNTHASE [NAD(P)+]-LIKE"/>
    <property type="match status" value="1"/>
</dbReference>
<sequence length="1443" mass="163649">MATKVKEKLQLLPKDEIKCRELIENLKKTLNLWFLYGAVDDTILKEVLNSCAEIILHGLKNQPEKLQTNTSINALDYDSSPTTSAASMNVNTNNNNNNNIDNNNGNNDLNLNVLHKIIDDFEWVRNAVSIRRNSNNTPPRSILTPTLGGAKASLLLQNRQIPLNVNRKETPRETTILTHVTRWLMHNLNEHNLCGFLQYLVTDKELLEEHYSEEALLRQEKYCTILVIGLTAFETHQYGLLSQIDAVLKDDIKDNKIHKRSNSQPNVIIVPQTKRKVSSVKNSPTKTSTQLHPSSTCLLTIRKTKSLPELTKQMLTSPDDTDAGYLKRPRRKTIGTIRSRITKPQNIPQNVKTNINASHTTTSSSGSFLLDYDDNQPTTSQASSNHSKSPISNYTLNSNKSNTSSLMSTSVSSCNSNSTTKCIQLINTDDIKIWTDHTWEMKQKNKQQNQHPTASCAIPTPLATNTKPSKSLSPLNSFFSSLFSTPPSYTSWFVDHGGRTEQEATETAIESIIPDNQQQHHQNHHSVMSSQQQLSSLSLGSTVFDKFLPIDGKKLKSRKSQSLFEDVNTTLDCSGINMLVSADSPTTTSSPGSALVTPKNCQSLTRFLQMSHLSRNNTELEKENAHFRISEAIISAIEHIKWNKLETQKDKELREATPLATDYLAASDVTQNFNVPTSSGDIIEGEHIPYAELEEVSYDLLSAEVVGLSLISKFDEKHLPKVSELKWLVSDDDTPQKLLPMPDLTSSANPDEHVIHSATRGTRYWAPPRQQIIFTDHPTPNRKELLKKQNYRCAGCGMRVSPQYMQSFRYCTYLGKYHCTGCHRNQISATPAKILQAWDFKCYPVSVFAYRLLEQMYAYPLFYVPDLNPALYIRSKSLLSARNKRLQLKFVKDFIRMCRFALREQSYFESVPDYITADIDNWSMSDFIDAHTKCLHRSIDELISKCENHIFNCVLCTARGFLCEYCHADVIIYPWDSRVERCDRCVQRLDYSNKIILAPMVRVGTLPTRLLALEMGADIVYTEELIDLRLIKCKRTINEALGTVDFIDPTDGTVTFRTCDLEKSRVVLQMGTSDADRALAVGLKVQHDIAGLDINMGCPKEFSIKGGMGAALLSQPDKAAHILKTLVDGLQIPVTCKIRILPDLQDTIELVKKLVSTGIAAIGIHCRTRDERPQHEPHPEVIREIVKHIDIPVICNGGSRDIQKYEDILKFRKQCGASSIMVARAAQINVSIFRKEGFLPMDELICKYLKLSVDYDNPPHNTKYGVQSILREQQETPRGKQFLQSQTMQQICEIWNLGDYCRQKELELHEKSKYGRRKVVPGQVDNSDVLETVAKKAKIENEEDIIEENVAFLRSNYNMNIDKFPKSILYEHSRKEDKLQPVYETEGKDKLFRSICKYDDKRYRSTYWQKNKKQAEQAAALVCLKNIGLVTDEELIKNGSILR</sequence>
<dbReference type="GO" id="GO:0000049">
    <property type="term" value="F:tRNA binding"/>
    <property type="evidence" value="ECO:0007669"/>
    <property type="project" value="InterPro"/>
</dbReference>
<dbReference type="Pfam" id="PF02759">
    <property type="entry name" value="RUN"/>
    <property type="match status" value="1"/>
</dbReference>
<dbReference type="InterPro" id="IPR035587">
    <property type="entry name" value="DUS-like_FMN-bd"/>
</dbReference>